<evidence type="ECO:0000256" key="10">
    <source>
        <dbReference type="RuleBase" id="RU361115"/>
    </source>
</evidence>
<keyword evidence="3 10" id="KW-0808">Transferase</keyword>
<sequence length="248" mass="28680">MEEICKLSCRMWQSPGLGRIKLLAGRGGVKSSKNRFLSNVEIAIPHWLERRKTQSDTPSLTFSFRWSFLIARPSSTQKKTGGHSSFFGLLNTFVHIIMYAYYMLAAMGPKVQKYLWWKKYLTVLQMIQFVLVMAHAFQLLFWNECNFPSAFAYFIGAHALMFYFLFSNFYKRAYAERKQPKEKVEKQQLVANGNLESEPNKNIEQHSSPMSAHYQSNGKSSFYQAVGKTVEESYSSTRHRVYVGAVNN</sequence>
<organism evidence="12">
    <name type="scientific">Culex pipiens</name>
    <name type="common">House mosquito</name>
    <dbReference type="NCBI Taxonomy" id="7175"/>
    <lineage>
        <taxon>Eukaryota</taxon>
        <taxon>Metazoa</taxon>
        <taxon>Ecdysozoa</taxon>
        <taxon>Arthropoda</taxon>
        <taxon>Hexapoda</taxon>
        <taxon>Insecta</taxon>
        <taxon>Pterygota</taxon>
        <taxon>Neoptera</taxon>
        <taxon>Endopterygota</taxon>
        <taxon>Diptera</taxon>
        <taxon>Nematocera</taxon>
        <taxon>Culicoidea</taxon>
        <taxon>Culicidae</taxon>
        <taxon>Culicinae</taxon>
        <taxon>Culicini</taxon>
        <taxon>Culex</taxon>
        <taxon>Culex</taxon>
    </lineage>
</organism>
<dbReference type="GO" id="GO:0005789">
    <property type="term" value="C:endoplasmic reticulum membrane"/>
    <property type="evidence" value="ECO:0007669"/>
    <property type="project" value="TreeGrafter"/>
</dbReference>
<evidence type="ECO:0000256" key="11">
    <source>
        <dbReference type="SAM" id="MobiDB-lite"/>
    </source>
</evidence>
<reference evidence="12" key="1">
    <citation type="submission" date="2021-05" db="EMBL/GenBank/DDBJ databases">
        <authorList>
            <person name="Alioto T."/>
            <person name="Alioto T."/>
            <person name="Gomez Garrido J."/>
        </authorList>
    </citation>
    <scope>NUCLEOTIDE SEQUENCE</scope>
</reference>
<feature type="compositionally biased region" description="Polar residues" evidence="11">
    <location>
        <begin position="205"/>
        <end position="216"/>
    </location>
</feature>
<keyword evidence="2 10" id="KW-0444">Lipid biosynthesis</keyword>
<evidence type="ECO:0000256" key="9">
    <source>
        <dbReference type="ARBA" id="ARBA00023160"/>
    </source>
</evidence>
<evidence type="ECO:0000256" key="5">
    <source>
        <dbReference type="ARBA" id="ARBA00022832"/>
    </source>
</evidence>
<dbReference type="GO" id="GO:0042761">
    <property type="term" value="P:very long-chain fatty acid biosynthetic process"/>
    <property type="evidence" value="ECO:0007669"/>
    <property type="project" value="TreeGrafter"/>
</dbReference>
<dbReference type="EMBL" id="HBUE01068548">
    <property type="protein sequence ID" value="CAG6471652.1"/>
    <property type="molecule type" value="Transcribed_RNA"/>
</dbReference>
<evidence type="ECO:0000256" key="6">
    <source>
        <dbReference type="ARBA" id="ARBA00022989"/>
    </source>
</evidence>
<comment type="caution">
    <text evidence="10">Lacks conserved residue(s) required for the propagation of feature annotation.</text>
</comment>
<dbReference type="GO" id="GO:0019367">
    <property type="term" value="P:fatty acid elongation, saturated fatty acid"/>
    <property type="evidence" value="ECO:0007669"/>
    <property type="project" value="TreeGrafter"/>
</dbReference>
<dbReference type="GO" id="GO:0034626">
    <property type="term" value="P:fatty acid elongation, polyunsaturated fatty acid"/>
    <property type="evidence" value="ECO:0007669"/>
    <property type="project" value="TreeGrafter"/>
</dbReference>
<name>A0A8D8BDW6_CULPI</name>
<keyword evidence="5 10" id="KW-0276">Fatty acid metabolism</keyword>
<feature type="transmembrane region" description="Helical" evidence="10">
    <location>
        <begin position="150"/>
        <end position="170"/>
    </location>
</feature>
<dbReference type="GO" id="GO:0009922">
    <property type="term" value="F:fatty acid elongase activity"/>
    <property type="evidence" value="ECO:0007669"/>
    <property type="project" value="UniProtKB-EC"/>
</dbReference>
<evidence type="ECO:0000256" key="8">
    <source>
        <dbReference type="ARBA" id="ARBA00023136"/>
    </source>
</evidence>
<dbReference type="EC" id="2.3.1.199" evidence="10"/>
<dbReference type="Pfam" id="PF01151">
    <property type="entry name" value="ELO"/>
    <property type="match status" value="1"/>
</dbReference>
<feature type="transmembrane region" description="Helical" evidence="10">
    <location>
        <begin position="120"/>
        <end position="138"/>
    </location>
</feature>
<evidence type="ECO:0000256" key="4">
    <source>
        <dbReference type="ARBA" id="ARBA00022692"/>
    </source>
</evidence>
<dbReference type="GO" id="GO:0034625">
    <property type="term" value="P:fatty acid elongation, monounsaturated fatty acid"/>
    <property type="evidence" value="ECO:0007669"/>
    <property type="project" value="TreeGrafter"/>
</dbReference>
<dbReference type="InterPro" id="IPR002076">
    <property type="entry name" value="ELO_fam"/>
</dbReference>
<keyword evidence="9 10" id="KW-0275">Fatty acid biosynthesis</keyword>
<evidence type="ECO:0000256" key="2">
    <source>
        <dbReference type="ARBA" id="ARBA00022516"/>
    </source>
</evidence>
<evidence type="ECO:0000313" key="12">
    <source>
        <dbReference type="EMBL" id="CAG6471652.1"/>
    </source>
</evidence>
<evidence type="ECO:0000256" key="1">
    <source>
        <dbReference type="ARBA" id="ARBA00004141"/>
    </source>
</evidence>
<feature type="transmembrane region" description="Helical" evidence="10">
    <location>
        <begin position="86"/>
        <end position="108"/>
    </location>
</feature>
<keyword evidence="8 10" id="KW-0472">Membrane</keyword>
<comment type="similarity">
    <text evidence="10">Belongs to the ELO family.</text>
</comment>
<proteinExistence type="inferred from homology"/>
<accession>A0A8D8BDW6</accession>
<feature type="region of interest" description="Disordered" evidence="11">
    <location>
        <begin position="195"/>
        <end position="216"/>
    </location>
</feature>
<evidence type="ECO:0000256" key="7">
    <source>
        <dbReference type="ARBA" id="ARBA00023098"/>
    </source>
</evidence>
<evidence type="ECO:0000256" key="3">
    <source>
        <dbReference type="ARBA" id="ARBA00022679"/>
    </source>
</evidence>
<keyword evidence="6 10" id="KW-1133">Transmembrane helix</keyword>
<dbReference type="PANTHER" id="PTHR11157">
    <property type="entry name" value="FATTY ACID ACYL TRANSFERASE-RELATED"/>
    <property type="match status" value="1"/>
</dbReference>
<dbReference type="PANTHER" id="PTHR11157:SF69">
    <property type="entry name" value="ELONGATION OF VERY LONG CHAIN FATTY ACIDS PROTEIN 7"/>
    <property type="match status" value="1"/>
</dbReference>
<comment type="subcellular location">
    <subcellularLocation>
        <location evidence="1">Membrane</location>
        <topology evidence="1">Multi-pass membrane protein</topology>
    </subcellularLocation>
</comment>
<dbReference type="AlphaFoldDB" id="A0A8D8BDW6"/>
<keyword evidence="7 10" id="KW-0443">Lipid metabolism</keyword>
<dbReference type="GO" id="GO:0030148">
    <property type="term" value="P:sphingolipid biosynthetic process"/>
    <property type="evidence" value="ECO:0007669"/>
    <property type="project" value="TreeGrafter"/>
</dbReference>
<keyword evidence="4 10" id="KW-0812">Transmembrane</keyword>
<protein>
    <recommendedName>
        <fullName evidence="10">Elongation of very long chain fatty acids protein</fullName>
        <ecNumber evidence="10">2.3.1.199</ecNumber>
    </recommendedName>
    <alternativeName>
        <fullName evidence="10">Very-long-chain 3-oxoacyl-CoA synthase</fullName>
    </alternativeName>
</protein>
<comment type="catalytic activity">
    <reaction evidence="10">
        <text>a very-long-chain acyl-CoA + malonyl-CoA + H(+) = a very-long-chain 3-oxoacyl-CoA + CO2 + CoA</text>
        <dbReference type="Rhea" id="RHEA:32727"/>
        <dbReference type="ChEBI" id="CHEBI:15378"/>
        <dbReference type="ChEBI" id="CHEBI:16526"/>
        <dbReference type="ChEBI" id="CHEBI:57287"/>
        <dbReference type="ChEBI" id="CHEBI:57384"/>
        <dbReference type="ChEBI" id="CHEBI:90725"/>
        <dbReference type="ChEBI" id="CHEBI:90736"/>
        <dbReference type="EC" id="2.3.1.199"/>
    </reaction>
</comment>